<accession>A0ABW1JYU5</accession>
<evidence type="ECO:0000256" key="3">
    <source>
        <dbReference type="SAM" id="MobiDB-lite"/>
    </source>
</evidence>
<proteinExistence type="predicted"/>
<dbReference type="SUPFAM" id="SSF51419">
    <property type="entry name" value="PLP-binding barrel"/>
    <property type="match status" value="1"/>
</dbReference>
<evidence type="ECO:0000256" key="2">
    <source>
        <dbReference type="ARBA" id="ARBA00022898"/>
    </source>
</evidence>
<keyword evidence="2" id="KW-0663">Pyridoxal phosphate</keyword>
<comment type="caution">
    <text evidence="5">The sequence shown here is derived from an EMBL/GenBank/DDBJ whole genome shotgun (WGS) entry which is preliminary data.</text>
</comment>
<dbReference type="PRINTS" id="PR01179">
    <property type="entry name" value="ODADCRBXLASE"/>
</dbReference>
<dbReference type="EMBL" id="JBHSQN010000015">
    <property type="protein sequence ID" value="MFC6014116.1"/>
    <property type="molecule type" value="Genomic_DNA"/>
</dbReference>
<feature type="region of interest" description="Disordered" evidence="3">
    <location>
        <begin position="1"/>
        <end position="64"/>
    </location>
</feature>
<keyword evidence="6" id="KW-1185">Reference proteome</keyword>
<sequence length="491" mass="52018">MSVFGGDPASTEIDSDDIAVSGVDARSVSGGASRSGPSDGAGSHQATRGAEARRRPSHCAPPMPARISAVEQRVLDDPRLLGEIAEVIGGPFHVLLPSRVSVNVKGFQAVFRDAGVDGFVYFGKKANKAACVVRACAEAGAGVDVASVGELVAALAQGVRGADVMVTGPAKSEELLWLAARHGGSIAIDALDELERLVALGLPARVLLRVLPAGSTSRFGLDPGELDRAIGAISYPITLSGFSFHLSGYDAVARAEQAAALVEHCLRARANGHASDTISIGGGFGVDYVAADRWETFRNTLSDNWFHSSPPGDYYPYHFPAPGPEMLGEILAHNDLAGLLRTNGIRLAIEPGRALLDQAGSSIFRVQGVKTRTAHGNPYDILTVDGTSLSLSEQWFDSEFLPDPVLWPPGPGHPTPTCVGATTCLESDLLSRRRIPLPRRARVGDLLVYPNTAGYQMDSNESPFHELPLPPKVALHPEPDRVRWTLDATAR</sequence>
<dbReference type="Pfam" id="PF02784">
    <property type="entry name" value="Orn_Arg_deC_N"/>
    <property type="match status" value="1"/>
</dbReference>
<organism evidence="5 6">
    <name type="scientific">Nocardia lasii</name>
    <dbReference type="NCBI Taxonomy" id="1616107"/>
    <lineage>
        <taxon>Bacteria</taxon>
        <taxon>Bacillati</taxon>
        <taxon>Actinomycetota</taxon>
        <taxon>Actinomycetes</taxon>
        <taxon>Mycobacteriales</taxon>
        <taxon>Nocardiaceae</taxon>
        <taxon>Nocardia</taxon>
    </lineage>
</organism>
<name>A0ABW1JYU5_9NOCA</name>
<dbReference type="PANTHER" id="PTHR43727">
    <property type="entry name" value="DIAMINOPIMELATE DECARBOXYLASE"/>
    <property type="match status" value="1"/>
</dbReference>
<dbReference type="InterPro" id="IPR029066">
    <property type="entry name" value="PLP-binding_barrel"/>
</dbReference>
<reference evidence="6" key="1">
    <citation type="journal article" date="2019" name="Int. J. Syst. Evol. Microbiol.">
        <title>The Global Catalogue of Microorganisms (GCM) 10K type strain sequencing project: providing services to taxonomists for standard genome sequencing and annotation.</title>
        <authorList>
            <consortium name="The Broad Institute Genomics Platform"/>
            <consortium name="The Broad Institute Genome Sequencing Center for Infectious Disease"/>
            <person name="Wu L."/>
            <person name="Ma J."/>
        </authorList>
    </citation>
    <scope>NUCLEOTIDE SEQUENCE [LARGE SCALE GENOMIC DNA]</scope>
    <source>
        <strain evidence="6">CCUG 36956</strain>
    </source>
</reference>
<dbReference type="SUPFAM" id="SSF50621">
    <property type="entry name" value="Alanine racemase C-terminal domain-like"/>
    <property type="match status" value="1"/>
</dbReference>
<protein>
    <submittedName>
        <fullName evidence="5">Y4yA family PLP-dependent enzyme</fullName>
    </submittedName>
</protein>
<dbReference type="InterPro" id="IPR000183">
    <property type="entry name" value="Orn/DAP/Arg_de-COase"/>
</dbReference>
<evidence type="ECO:0000313" key="5">
    <source>
        <dbReference type="EMBL" id="MFC6014116.1"/>
    </source>
</evidence>
<dbReference type="RefSeq" id="WP_378609322.1">
    <property type="nucleotide sequence ID" value="NZ_JBHSQN010000015.1"/>
</dbReference>
<evidence type="ECO:0000259" key="4">
    <source>
        <dbReference type="Pfam" id="PF02784"/>
    </source>
</evidence>
<evidence type="ECO:0000313" key="6">
    <source>
        <dbReference type="Proteomes" id="UP001596223"/>
    </source>
</evidence>
<feature type="compositionally biased region" description="Low complexity" evidence="3">
    <location>
        <begin position="25"/>
        <end position="38"/>
    </location>
</feature>
<feature type="domain" description="Orn/DAP/Arg decarboxylase 2 N-terminal" evidence="4">
    <location>
        <begin position="117"/>
        <end position="294"/>
    </location>
</feature>
<dbReference type="Proteomes" id="UP001596223">
    <property type="component" value="Unassembled WGS sequence"/>
</dbReference>
<dbReference type="Gene3D" id="3.20.20.10">
    <property type="entry name" value="Alanine racemase"/>
    <property type="match status" value="1"/>
</dbReference>
<dbReference type="InterPro" id="IPR009006">
    <property type="entry name" value="Ala_racemase/Decarboxylase_C"/>
</dbReference>
<dbReference type="InterPro" id="IPR022644">
    <property type="entry name" value="De-COase2_N"/>
</dbReference>
<dbReference type="Gene3D" id="2.40.37.10">
    <property type="entry name" value="Lyase, Ornithine Decarboxylase, Chain A, domain 1"/>
    <property type="match status" value="1"/>
</dbReference>
<gene>
    <name evidence="5" type="ORF">ACFP3H_23930</name>
</gene>
<comment type="cofactor">
    <cofactor evidence="1">
        <name>pyridoxal 5'-phosphate</name>
        <dbReference type="ChEBI" id="CHEBI:597326"/>
    </cofactor>
</comment>
<evidence type="ECO:0000256" key="1">
    <source>
        <dbReference type="ARBA" id="ARBA00001933"/>
    </source>
</evidence>
<dbReference type="PANTHER" id="PTHR43727:SF2">
    <property type="entry name" value="GROUP IV DECARBOXYLASE"/>
    <property type="match status" value="1"/>
</dbReference>